<keyword evidence="6" id="KW-0742">SOS response</keyword>
<dbReference type="GO" id="GO:0006281">
    <property type="term" value="P:DNA repair"/>
    <property type="evidence" value="ECO:0007669"/>
    <property type="project" value="UniProtKB-KW"/>
</dbReference>
<evidence type="ECO:0000313" key="9">
    <source>
        <dbReference type="EMBL" id="MDR6238236.1"/>
    </source>
</evidence>
<evidence type="ECO:0000256" key="5">
    <source>
        <dbReference type="ARBA" id="ARBA00023204"/>
    </source>
</evidence>
<dbReference type="Proteomes" id="UP001185092">
    <property type="component" value="Unassembled WGS sequence"/>
</dbReference>
<proteinExistence type="inferred from homology"/>
<dbReference type="PRINTS" id="PR00726">
    <property type="entry name" value="LEXASERPTASE"/>
</dbReference>
<reference evidence="9" key="1">
    <citation type="submission" date="2023-07" db="EMBL/GenBank/DDBJ databases">
        <title>Genomic Encyclopedia of Type Strains, Phase IV (KMG-IV): sequencing the most valuable type-strain genomes for metagenomic binning, comparative biology and taxonomic classification.</title>
        <authorList>
            <person name="Goeker M."/>
        </authorList>
    </citation>
    <scope>NUCLEOTIDE SEQUENCE</scope>
    <source>
        <strain evidence="9">DSM 26174</strain>
    </source>
</reference>
<sequence length="140" mass="15477">MISFYQICKRAAHKVTFVAGYVQAGIPSAVEDSLEGLVDLNAELVNNVEATFYVRVEGEAMKDEGIYSGDVLVIDRSIIPKEGDVVVCCIDGEFMVDRLCSKEGVLQPLMKKRGSVGREMPEKDGFMIWGVVTYAIHKQL</sequence>
<evidence type="ECO:0000256" key="4">
    <source>
        <dbReference type="ARBA" id="ARBA00022813"/>
    </source>
</evidence>
<dbReference type="AlphaFoldDB" id="A0AAE3XIB0"/>
<dbReference type="InterPro" id="IPR006197">
    <property type="entry name" value="Peptidase_S24_LexA"/>
</dbReference>
<dbReference type="Pfam" id="PF00717">
    <property type="entry name" value="Peptidase_S24"/>
    <property type="match status" value="1"/>
</dbReference>
<dbReference type="CDD" id="cd06529">
    <property type="entry name" value="S24_LexA-like"/>
    <property type="match status" value="1"/>
</dbReference>
<keyword evidence="5" id="KW-0234">DNA repair</keyword>
<dbReference type="GO" id="GO:0006355">
    <property type="term" value="P:regulation of DNA-templated transcription"/>
    <property type="evidence" value="ECO:0007669"/>
    <property type="project" value="InterPro"/>
</dbReference>
<dbReference type="EMBL" id="JAVDQD010000001">
    <property type="protein sequence ID" value="MDR6238236.1"/>
    <property type="molecule type" value="Genomic_DNA"/>
</dbReference>
<keyword evidence="2" id="KW-0227">DNA damage</keyword>
<evidence type="ECO:0000259" key="8">
    <source>
        <dbReference type="Pfam" id="PF00717"/>
    </source>
</evidence>
<keyword evidence="3 7" id="KW-0378">Hydrolase</keyword>
<keyword evidence="4 7" id="KW-0068">Autocatalytic cleavage</keyword>
<accession>A0AAE3XIB0</accession>
<keyword evidence="10" id="KW-1185">Reference proteome</keyword>
<dbReference type="PANTHER" id="PTHR33516">
    <property type="entry name" value="LEXA REPRESSOR"/>
    <property type="match status" value="1"/>
</dbReference>
<evidence type="ECO:0000256" key="2">
    <source>
        <dbReference type="ARBA" id="ARBA00022763"/>
    </source>
</evidence>
<dbReference type="InterPro" id="IPR039418">
    <property type="entry name" value="LexA-like"/>
</dbReference>
<organism evidence="9 10">
    <name type="scientific">Aureibacter tunicatorum</name>
    <dbReference type="NCBI Taxonomy" id="866807"/>
    <lineage>
        <taxon>Bacteria</taxon>
        <taxon>Pseudomonadati</taxon>
        <taxon>Bacteroidota</taxon>
        <taxon>Cytophagia</taxon>
        <taxon>Cytophagales</taxon>
        <taxon>Persicobacteraceae</taxon>
        <taxon>Aureibacter</taxon>
    </lineage>
</organism>
<evidence type="ECO:0000256" key="7">
    <source>
        <dbReference type="RuleBase" id="RU003991"/>
    </source>
</evidence>
<dbReference type="NCBIfam" id="NF007621">
    <property type="entry name" value="PRK10276.1"/>
    <property type="match status" value="1"/>
</dbReference>
<dbReference type="RefSeq" id="WP_309937706.1">
    <property type="nucleotide sequence ID" value="NZ_AP025305.1"/>
</dbReference>
<dbReference type="GO" id="GO:0003677">
    <property type="term" value="F:DNA binding"/>
    <property type="evidence" value="ECO:0007669"/>
    <property type="project" value="InterPro"/>
</dbReference>
<dbReference type="PANTHER" id="PTHR33516:SF2">
    <property type="entry name" value="LEXA REPRESSOR-RELATED"/>
    <property type="match status" value="1"/>
</dbReference>
<evidence type="ECO:0000256" key="1">
    <source>
        <dbReference type="ARBA" id="ARBA00007484"/>
    </source>
</evidence>
<evidence type="ECO:0000256" key="3">
    <source>
        <dbReference type="ARBA" id="ARBA00022801"/>
    </source>
</evidence>
<dbReference type="InterPro" id="IPR050077">
    <property type="entry name" value="LexA_repressor"/>
</dbReference>
<feature type="domain" description="Peptidase S24/S26A/S26B/S26C" evidence="8">
    <location>
        <begin position="18"/>
        <end position="105"/>
    </location>
</feature>
<evidence type="ECO:0000256" key="6">
    <source>
        <dbReference type="ARBA" id="ARBA00023236"/>
    </source>
</evidence>
<evidence type="ECO:0000313" key="10">
    <source>
        <dbReference type="Proteomes" id="UP001185092"/>
    </source>
</evidence>
<dbReference type="SUPFAM" id="SSF51306">
    <property type="entry name" value="LexA/Signal peptidase"/>
    <property type="match status" value="1"/>
</dbReference>
<dbReference type="Gene3D" id="2.10.109.10">
    <property type="entry name" value="Umud Fragment, subunit A"/>
    <property type="match status" value="1"/>
</dbReference>
<dbReference type="GO" id="GO:0016787">
    <property type="term" value="F:hydrolase activity"/>
    <property type="evidence" value="ECO:0007669"/>
    <property type="project" value="UniProtKB-KW"/>
</dbReference>
<name>A0AAE3XIB0_9BACT</name>
<dbReference type="GO" id="GO:0009432">
    <property type="term" value="P:SOS response"/>
    <property type="evidence" value="ECO:0007669"/>
    <property type="project" value="UniProtKB-KW"/>
</dbReference>
<comment type="similarity">
    <text evidence="1 7">Belongs to the peptidase S24 family.</text>
</comment>
<comment type="caution">
    <text evidence="9">The sequence shown here is derived from an EMBL/GenBank/DDBJ whole genome shotgun (WGS) entry which is preliminary data.</text>
</comment>
<dbReference type="InterPro" id="IPR036286">
    <property type="entry name" value="LexA/Signal_pep-like_sf"/>
</dbReference>
<dbReference type="EC" id="3.4.21.-" evidence="9"/>
<gene>
    <name evidence="9" type="ORF">HNQ88_001212</name>
</gene>
<dbReference type="InterPro" id="IPR015927">
    <property type="entry name" value="Peptidase_S24_S26A/B/C"/>
</dbReference>
<protein>
    <submittedName>
        <fullName evidence="9">DNA polymerase V</fullName>
        <ecNumber evidence="9">3.4.21.-</ecNumber>
    </submittedName>
</protein>